<name>A0A084IJC4_SALHC</name>
<dbReference type="OrthoDB" id="7225982at2"/>
<evidence type="ECO:0000313" key="2">
    <source>
        <dbReference type="EMBL" id="KEZ76808.1"/>
    </source>
</evidence>
<gene>
    <name evidence="2" type="ORF">C41B8_13215</name>
</gene>
<dbReference type="EMBL" id="APNK01000022">
    <property type="protein sequence ID" value="KEZ76808.1"/>
    <property type="molecule type" value="Genomic_DNA"/>
</dbReference>
<accession>A0A084IJC4</accession>
<evidence type="ECO:0008006" key="4">
    <source>
        <dbReference type="Google" id="ProtNLM"/>
    </source>
</evidence>
<reference evidence="2 3" key="1">
    <citation type="submission" date="2013-03" db="EMBL/GenBank/DDBJ databases">
        <title>Salinisphaera hydrothermalis C41B8 Genome Sequencing.</title>
        <authorList>
            <person name="Li C."/>
            <person name="Lai Q."/>
            <person name="Shao Z."/>
        </authorList>
    </citation>
    <scope>NUCLEOTIDE SEQUENCE [LARGE SCALE GENOMIC DNA]</scope>
    <source>
        <strain evidence="2 3">C41B8</strain>
    </source>
</reference>
<comment type="caution">
    <text evidence="2">The sequence shown here is derived from an EMBL/GenBank/DDBJ whole genome shotgun (WGS) entry which is preliminary data.</text>
</comment>
<dbReference type="eggNOG" id="ENOG5033CWJ">
    <property type="taxonomic scope" value="Bacteria"/>
</dbReference>
<dbReference type="RefSeq" id="WP_037339075.1">
    <property type="nucleotide sequence ID" value="NZ_APNK01000022.1"/>
</dbReference>
<keyword evidence="1" id="KW-0472">Membrane</keyword>
<sequence>MKSVLQFIFWLLVAFVALFLAIVLGERGAWYLAWVLGTVMIILIAVAGTVMLDARYEDDPLE</sequence>
<evidence type="ECO:0000313" key="3">
    <source>
        <dbReference type="Proteomes" id="UP000028302"/>
    </source>
</evidence>
<proteinExistence type="predicted"/>
<protein>
    <recommendedName>
        <fullName evidence="4">Cyd operon protein YbgT</fullName>
    </recommendedName>
</protein>
<keyword evidence="1" id="KW-1133">Transmembrane helix</keyword>
<feature type="transmembrane region" description="Helical" evidence="1">
    <location>
        <begin position="7"/>
        <end position="25"/>
    </location>
</feature>
<dbReference type="STRING" id="1304275.C41B8_13215"/>
<evidence type="ECO:0000256" key="1">
    <source>
        <dbReference type="SAM" id="Phobius"/>
    </source>
</evidence>
<dbReference type="Proteomes" id="UP000028302">
    <property type="component" value="Unassembled WGS sequence"/>
</dbReference>
<keyword evidence="1" id="KW-0812">Transmembrane</keyword>
<organism evidence="2 3">
    <name type="scientific">Salinisphaera hydrothermalis (strain C41B8)</name>
    <dbReference type="NCBI Taxonomy" id="1304275"/>
    <lineage>
        <taxon>Bacteria</taxon>
        <taxon>Pseudomonadati</taxon>
        <taxon>Pseudomonadota</taxon>
        <taxon>Gammaproteobacteria</taxon>
        <taxon>Salinisphaerales</taxon>
        <taxon>Salinisphaeraceae</taxon>
        <taxon>Salinisphaera</taxon>
    </lineage>
</organism>
<feature type="transmembrane region" description="Helical" evidence="1">
    <location>
        <begin position="31"/>
        <end position="52"/>
    </location>
</feature>
<dbReference type="AlphaFoldDB" id="A0A084IJC4"/>
<keyword evidence="3" id="KW-1185">Reference proteome</keyword>